<sequence>MDNKDAVREIEVVEATLHNELALVEAQGKVTFKDILVVLAVASGFAGTILHLVGSGLLPHSITAVVGGNDKLVWITAVITFHSIVLTPSICQAADFYGRKWLMVVTLIAGGVGCIIVSRANNIGTVIVGQAIGGLALIVQALSTAVNSEILPRKYRGWAVALTYGPSGGAAIVAILVAGAMSENNPEGFRHYFYLVAAFYIVSGAVIAIAYNPPLRETQRLTWKEKLYGLDLPGSGLLVVALLGICLALSWSDNPYGWGDAHVLASFIVGCSAAVATALYAIFIRKDGFFHHGLFSRNFTLAECVLFVDGIVFICANNYLGYQLSVMYGTSSWTTSLIYSISWFVFIVAAPLAGFFITRFRRPKAVANLGFAFFTLYFVLMATTNLHSQIDIWGYNVFLGIGLGLAIEGLMVIAQLSTPPDLISSATGLTIATRTLGAAVGLVVFNAIINSALKSKLVPSITRAALSHGLPIPNLGAFLEAVLSNDPASAAKVPGVTDEILQVVKAAQQHVFNIGFRNVYIAAACFCVKGLVATIFLKDPMQEFTAAVDAPLNIREKEPSQA</sequence>
<dbReference type="AlphaFoldDB" id="A0AA38XA47"/>
<dbReference type="InterPro" id="IPR011701">
    <property type="entry name" value="MFS"/>
</dbReference>
<feature type="transmembrane region" description="Helical" evidence="5">
    <location>
        <begin position="232"/>
        <end position="251"/>
    </location>
</feature>
<reference evidence="7" key="1">
    <citation type="submission" date="2022-10" db="EMBL/GenBank/DDBJ databases">
        <title>Culturing micro-colonial fungi from biological soil crusts in the Mojave desert and describing Neophaeococcomyces mojavensis, and introducing the new genera and species Taxawa tesnikishii.</title>
        <authorList>
            <person name="Kurbessoian T."/>
            <person name="Stajich J.E."/>
        </authorList>
    </citation>
    <scope>NUCLEOTIDE SEQUENCE</scope>
    <source>
        <strain evidence="7">TK_41</strain>
    </source>
</reference>
<dbReference type="SUPFAM" id="SSF103473">
    <property type="entry name" value="MFS general substrate transporter"/>
    <property type="match status" value="1"/>
</dbReference>
<comment type="subcellular location">
    <subcellularLocation>
        <location evidence="1">Membrane</location>
        <topology evidence="1">Multi-pass membrane protein</topology>
    </subcellularLocation>
</comment>
<feature type="transmembrane region" description="Helical" evidence="5">
    <location>
        <begin position="337"/>
        <end position="358"/>
    </location>
</feature>
<feature type="transmembrane region" description="Helical" evidence="5">
    <location>
        <begin position="101"/>
        <end position="120"/>
    </location>
</feature>
<feature type="transmembrane region" description="Helical" evidence="5">
    <location>
        <begin position="73"/>
        <end position="94"/>
    </location>
</feature>
<evidence type="ECO:0000313" key="8">
    <source>
        <dbReference type="Proteomes" id="UP001172673"/>
    </source>
</evidence>
<feature type="transmembrane region" description="Helical" evidence="5">
    <location>
        <begin position="192"/>
        <end position="211"/>
    </location>
</feature>
<evidence type="ECO:0000259" key="6">
    <source>
        <dbReference type="PROSITE" id="PS50850"/>
    </source>
</evidence>
<keyword evidence="2 5" id="KW-0812">Transmembrane</keyword>
<feature type="transmembrane region" description="Helical" evidence="5">
    <location>
        <begin position="365"/>
        <end position="386"/>
    </location>
</feature>
<dbReference type="GO" id="GO:0022857">
    <property type="term" value="F:transmembrane transporter activity"/>
    <property type="evidence" value="ECO:0007669"/>
    <property type="project" value="InterPro"/>
</dbReference>
<evidence type="ECO:0000256" key="2">
    <source>
        <dbReference type="ARBA" id="ARBA00022692"/>
    </source>
</evidence>
<feature type="transmembrane region" description="Helical" evidence="5">
    <location>
        <begin position="35"/>
        <end position="53"/>
    </location>
</feature>
<gene>
    <name evidence="7" type="ORF">H2200_005939</name>
</gene>
<keyword evidence="4 5" id="KW-0472">Membrane</keyword>
<dbReference type="GO" id="GO:0005886">
    <property type="term" value="C:plasma membrane"/>
    <property type="evidence" value="ECO:0007669"/>
    <property type="project" value="TreeGrafter"/>
</dbReference>
<evidence type="ECO:0000256" key="3">
    <source>
        <dbReference type="ARBA" id="ARBA00022989"/>
    </source>
</evidence>
<feature type="transmembrane region" description="Helical" evidence="5">
    <location>
        <begin position="519"/>
        <end position="537"/>
    </location>
</feature>
<dbReference type="Pfam" id="PF07690">
    <property type="entry name" value="MFS_1"/>
    <property type="match status" value="1"/>
</dbReference>
<feature type="transmembrane region" description="Helical" evidence="5">
    <location>
        <begin position="304"/>
        <end position="325"/>
    </location>
</feature>
<feature type="transmembrane region" description="Helical" evidence="5">
    <location>
        <begin position="158"/>
        <end position="180"/>
    </location>
</feature>
<dbReference type="PANTHER" id="PTHR23501">
    <property type="entry name" value="MAJOR FACILITATOR SUPERFAMILY"/>
    <property type="match status" value="1"/>
</dbReference>
<protein>
    <recommendedName>
        <fullName evidence="6">Major facilitator superfamily (MFS) profile domain-containing protein</fullName>
    </recommendedName>
</protein>
<dbReference type="PROSITE" id="PS50850">
    <property type="entry name" value="MFS"/>
    <property type="match status" value="1"/>
</dbReference>
<comment type="caution">
    <text evidence="7">The sequence shown here is derived from an EMBL/GenBank/DDBJ whole genome shotgun (WGS) entry which is preliminary data.</text>
</comment>
<evidence type="ECO:0000256" key="4">
    <source>
        <dbReference type="ARBA" id="ARBA00023136"/>
    </source>
</evidence>
<keyword evidence="3 5" id="KW-1133">Transmembrane helix</keyword>
<keyword evidence="8" id="KW-1185">Reference proteome</keyword>
<feature type="transmembrane region" description="Helical" evidence="5">
    <location>
        <begin position="263"/>
        <end position="283"/>
    </location>
</feature>
<dbReference type="PANTHER" id="PTHR23501:SF195">
    <property type="entry name" value="PEP5"/>
    <property type="match status" value="1"/>
</dbReference>
<proteinExistence type="predicted"/>
<dbReference type="Proteomes" id="UP001172673">
    <property type="component" value="Unassembled WGS sequence"/>
</dbReference>
<organism evidence="7 8">
    <name type="scientific">Cladophialophora chaetospira</name>
    <dbReference type="NCBI Taxonomy" id="386627"/>
    <lineage>
        <taxon>Eukaryota</taxon>
        <taxon>Fungi</taxon>
        <taxon>Dikarya</taxon>
        <taxon>Ascomycota</taxon>
        <taxon>Pezizomycotina</taxon>
        <taxon>Eurotiomycetes</taxon>
        <taxon>Chaetothyriomycetidae</taxon>
        <taxon>Chaetothyriales</taxon>
        <taxon>Herpotrichiellaceae</taxon>
        <taxon>Cladophialophora</taxon>
    </lineage>
</organism>
<name>A0AA38XA47_9EURO</name>
<feature type="transmembrane region" description="Helical" evidence="5">
    <location>
        <begin position="126"/>
        <end position="146"/>
    </location>
</feature>
<accession>A0AA38XA47</accession>
<dbReference type="InterPro" id="IPR020846">
    <property type="entry name" value="MFS_dom"/>
</dbReference>
<dbReference type="EMBL" id="JAPDRK010000008">
    <property type="protein sequence ID" value="KAJ9609611.1"/>
    <property type="molecule type" value="Genomic_DNA"/>
</dbReference>
<dbReference type="Gene3D" id="1.20.1250.20">
    <property type="entry name" value="MFS general substrate transporter like domains"/>
    <property type="match status" value="2"/>
</dbReference>
<feature type="domain" description="Major facilitator superfamily (MFS) profile" evidence="6">
    <location>
        <begin position="35"/>
        <end position="542"/>
    </location>
</feature>
<evidence type="ECO:0000313" key="7">
    <source>
        <dbReference type="EMBL" id="KAJ9609611.1"/>
    </source>
</evidence>
<evidence type="ECO:0000256" key="1">
    <source>
        <dbReference type="ARBA" id="ARBA00004141"/>
    </source>
</evidence>
<feature type="transmembrane region" description="Helical" evidence="5">
    <location>
        <begin position="392"/>
        <end position="414"/>
    </location>
</feature>
<evidence type="ECO:0000256" key="5">
    <source>
        <dbReference type="SAM" id="Phobius"/>
    </source>
</evidence>
<dbReference type="InterPro" id="IPR036259">
    <property type="entry name" value="MFS_trans_sf"/>
</dbReference>